<sequence length="247" mass="27301">MNKTRLAKTELAAESNEMNKQLNDPSPKQMDKYSPMCCQDDSSFELHVVSTNRGEQTTVLNVVKQIWPWVDYIHIREKQLSLQQHFIWASHMTESGVPSSRIVINGANPFVPSEFCRGAHWSQQMLTKAEVSMNAVNKGERMRLGVSVHSLHEARAAADYGADYLFFGHVYTSRSKPDLTPRGVDALAEVCSAVDIPVIAIGGIQASTIQAVRLAGARGAAVISSVFQHEHPAHAIRLIKQAAERVI</sequence>
<dbReference type="Pfam" id="PF02581">
    <property type="entry name" value="TMP-TENI"/>
    <property type="match status" value="1"/>
</dbReference>
<accession>A0A2W6NDJ5</accession>
<dbReference type="AlphaFoldDB" id="A0A2W6NDJ5"/>
<dbReference type="EMBL" id="QKWW01000055">
    <property type="protein sequence ID" value="PZT54064.1"/>
    <property type="molecule type" value="Genomic_DNA"/>
</dbReference>
<evidence type="ECO:0000256" key="3">
    <source>
        <dbReference type="SAM" id="MobiDB-lite"/>
    </source>
</evidence>
<dbReference type="GO" id="GO:0005737">
    <property type="term" value="C:cytoplasm"/>
    <property type="evidence" value="ECO:0007669"/>
    <property type="project" value="TreeGrafter"/>
</dbReference>
<gene>
    <name evidence="5" type="ORF">DN757_18705</name>
</gene>
<keyword evidence="2" id="KW-0784">Thiamine biosynthesis</keyword>
<protein>
    <recommendedName>
        <fullName evidence="4">Thiamine phosphate synthase/TenI domain-containing protein</fullName>
    </recommendedName>
</protein>
<organism evidence="5 6">
    <name type="scientific">Paenibacillus silvae</name>
    <dbReference type="NCBI Taxonomy" id="1325358"/>
    <lineage>
        <taxon>Bacteria</taxon>
        <taxon>Bacillati</taxon>
        <taxon>Bacillota</taxon>
        <taxon>Bacilli</taxon>
        <taxon>Bacillales</taxon>
        <taxon>Paenibacillaceae</taxon>
        <taxon>Paenibacillus</taxon>
    </lineage>
</organism>
<reference evidence="5 6" key="1">
    <citation type="submission" date="2018-06" db="EMBL/GenBank/DDBJ databases">
        <title>Isolation of heavy metals resistant Paenibacillus silvae NC2 from Gold-Copper mine in ZiJin, China.</title>
        <authorList>
            <person name="Xu J."/>
            <person name="Mazhar H.S."/>
            <person name="Rensing C."/>
        </authorList>
    </citation>
    <scope>NUCLEOTIDE SEQUENCE [LARGE SCALE GENOMIC DNA]</scope>
    <source>
        <strain evidence="5 6">NC2</strain>
    </source>
</reference>
<dbReference type="InterPro" id="IPR013785">
    <property type="entry name" value="Aldolase_TIM"/>
</dbReference>
<comment type="caution">
    <text evidence="5">The sequence shown here is derived from an EMBL/GenBank/DDBJ whole genome shotgun (WGS) entry which is preliminary data.</text>
</comment>
<dbReference type="GO" id="GO:0004789">
    <property type="term" value="F:thiamine-phosphate diphosphorylase activity"/>
    <property type="evidence" value="ECO:0007669"/>
    <property type="project" value="TreeGrafter"/>
</dbReference>
<dbReference type="InterPro" id="IPR022998">
    <property type="entry name" value="ThiamineP_synth_TenI"/>
</dbReference>
<dbReference type="PANTHER" id="PTHR20857">
    <property type="entry name" value="THIAMINE-PHOSPHATE PYROPHOSPHORYLASE"/>
    <property type="match status" value="1"/>
</dbReference>
<dbReference type="CDD" id="cd00564">
    <property type="entry name" value="TMP_TenI"/>
    <property type="match status" value="1"/>
</dbReference>
<evidence type="ECO:0000259" key="4">
    <source>
        <dbReference type="Pfam" id="PF02581"/>
    </source>
</evidence>
<comment type="pathway">
    <text evidence="1">Cofactor biosynthesis; thiamine diphosphate biosynthesis.</text>
</comment>
<feature type="domain" description="Thiamine phosphate synthase/TenI" evidence="4">
    <location>
        <begin position="51"/>
        <end position="226"/>
    </location>
</feature>
<evidence type="ECO:0000313" key="6">
    <source>
        <dbReference type="Proteomes" id="UP000249204"/>
    </source>
</evidence>
<name>A0A2W6NDJ5_9BACL</name>
<feature type="region of interest" description="Disordered" evidence="3">
    <location>
        <begin position="1"/>
        <end position="34"/>
    </location>
</feature>
<feature type="compositionally biased region" description="Polar residues" evidence="3">
    <location>
        <begin position="16"/>
        <end position="26"/>
    </location>
</feature>
<evidence type="ECO:0000256" key="2">
    <source>
        <dbReference type="ARBA" id="ARBA00022977"/>
    </source>
</evidence>
<dbReference type="Proteomes" id="UP000249204">
    <property type="component" value="Unassembled WGS sequence"/>
</dbReference>
<dbReference type="PANTHER" id="PTHR20857:SF22">
    <property type="entry name" value="THIAZOLE TAUTOMERASE"/>
    <property type="match status" value="1"/>
</dbReference>
<dbReference type="InterPro" id="IPR036206">
    <property type="entry name" value="ThiamineP_synth_sf"/>
</dbReference>
<proteinExistence type="predicted"/>
<evidence type="ECO:0000313" key="5">
    <source>
        <dbReference type="EMBL" id="PZT54064.1"/>
    </source>
</evidence>
<dbReference type="GO" id="GO:0009228">
    <property type="term" value="P:thiamine biosynthetic process"/>
    <property type="evidence" value="ECO:0007669"/>
    <property type="project" value="UniProtKB-KW"/>
</dbReference>
<dbReference type="Gene3D" id="3.20.20.70">
    <property type="entry name" value="Aldolase class I"/>
    <property type="match status" value="1"/>
</dbReference>
<dbReference type="SUPFAM" id="SSF51391">
    <property type="entry name" value="Thiamin phosphate synthase"/>
    <property type="match status" value="1"/>
</dbReference>
<evidence type="ECO:0000256" key="1">
    <source>
        <dbReference type="ARBA" id="ARBA00004948"/>
    </source>
</evidence>
<dbReference type="RefSeq" id="WP_111271710.1">
    <property type="nucleotide sequence ID" value="NZ_QKWW01000055.1"/>
</dbReference>